<evidence type="ECO:0000313" key="14">
    <source>
        <dbReference type="EMBL" id="CAL4787096.1"/>
    </source>
</evidence>
<dbReference type="GO" id="GO:0005615">
    <property type="term" value="C:extracellular space"/>
    <property type="evidence" value="ECO:0007669"/>
    <property type="project" value="TreeGrafter"/>
</dbReference>
<reference evidence="12" key="1">
    <citation type="submission" date="2022-10" db="EMBL/GenBank/DDBJ databases">
        <authorList>
            <person name="Chen Y."/>
            <person name="Dougan E. K."/>
            <person name="Chan C."/>
            <person name="Rhodes N."/>
            <person name="Thang M."/>
        </authorList>
    </citation>
    <scope>NUCLEOTIDE SEQUENCE</scope>
</reference>
<comment type="caution">
    <text evidence="12">The sequence shown here is derived from an EMBL/GenBank/DDBJ whole genome shotgun (WGS) entry which is preliminary data.</text>
</comment>
<feature type="compositionally biased region" description="Polar residues" evidence="9">
    <location>
        <begin position="752"/>
        <end position="765"/>
    </location>
</feature>
<feature type="binding site" evidence="7">
    <location>
        <position position="206"/>
    </location>
    <ligand>
        <name>ATP</name>
        <dbReference type="ChEBI" id="CHEBI:30616"/>
    </ligand>
</feature>
<keyword evidence="5 7" id="KW-0067">ATP-binding</keyword>
<feature type="compositionally biased region" description="Basic and acidic residues" evidence="9">
    <location>
        <begin position="479"/>
        <end position="499"/>
    </location>
</feature>
<dbReference type="PANTHER" id="PTHR11547:SF38">
    <property type="entry name" value="ARGININE KINASE 1-RELATED"/>
    <property type="match status" value="1"/>
</dbReference>
<dbReference type="Gene3D" id="1.10.135.10">
    <property type="entry name" value="ATP:guanido phosphotransferase, N-terminal domain"/>
    <property type="match status" value="1"/>
</dbReference>
<gene>
    <name evidence="12" type="ORF">C1SCF055_LOCUS25956</name>
</gene>
<reference evidence="13" key="2">
    <citation type="submission" date="2024-04" db="EMBL/GenBank/DDBJ databases">
        <authorList>
            <person name="Chen Y."/>
            <person name="Shah S."/>
            <person name="Dougan E. K."/>
            <person name="Thang M."/>
            <person name="Chan C."/>
        </authorList>
    </citation>
    <scope>NUCLEOTIDE SEQUENCE [LARGE SCALE GENOMIC DNA]</scope>
</reference>
<evidence type="ECO:0000259" key="11">
    <source>
        <dbReference type="PROSITE" id="PS51510"/>
    </source>
</evidence>
<name>A0A9P1G3N2_9DINO</name>
<dbReference type="InterPro" id="IPR022413">
    <property type="entry name" value="ATP-guanido_PTrfase_N"/>
</dbReference>
<evidence type="ECO:0000256" key="5">
    <source>
        <dbReference type="ARBA" id="ARBA00022840"/>
    </source>
</evidence>
<keyword evidence="4 7" id="KW-0418">Kinase</keyword>
<protein>
    <submittedName>
        <fullName evidence="14">Creatine kinase B-type</fullName>
    </submittedName>
</protein>
<accession>A0A9P1G3N2</accession>
<dbReference type="SUPFAM" id="SSF48034">
    <property type="entry name" value="Guanido kinase N-terminal domain"/>
    <property type="match status" value="1"/>
</dbReference>
<evidence type="ECO:0000256" key="7">
    <source>
        <dbReference type="PROSITE-ProRule" id="PRU00843"/>
    </source>
</evidence>
<feature type="domain" description="Phosphagen kinase C-terminal" evidence="11">
    <location>
        <begin position="134"/>
        <end position="380"/>
    </location>
</feature>
<dbReference type="InterPro" id="IPR022414">
    <property type="entry name" value="ATP-guanido_PTrfase_cat"/>
</dbReference>
<dbReference type="PROSITE" id="PS51510">
    <property type="entry name" value="PHOSPHAGEN_KINASE_C"/>
    <property type="match status" value="1"/>
</dbReference>
<dbReference type="GO" id="GO:0004111">
    <property type="term" value="F:creatine kinase activity"/>
    <property type="evidence" value="ECO:0007669"/>
    <property type="project" value="InterPro"/>
</dbReference>
<dbReference type="PROSITE" id="PS51509">
    <property type="entry name" value="PHOSPHAGEN_KINASE_N"/>
    <property type="match status" value="1"/>
</dbReference>
<dbReference type="Pfam" id="PF00217">
    <property type="entry name" value="ATP-gua_Ptrans"/>
    <property type="match status" value="1"/>
</dbReference>
<dbReference type="EMBL" id="CAMXCT030002678">
    <property type="protein sequence ID" value="CAL4787096.1"/>
    <property type="molecule type" value="Genomic_DNA"/>
</dbReference>
<dbReference type="InterPro" id="IPR000749">
    <property type="entry name" value="ATP-guanido_PTrfase"/>
</dbReference>
<dbReference type="SUPFAM" id="SSF55931">
    <property type="entry name" value="Glutamine synthetase/guanido kinase"/>
    <property type="match status" value="1"/>
</dbReference>
<feature type="binding site" evidence="7">
    <location>
        <begin position="333"/>
        <end position="338"/>
    </location>
    <ligand>
        <name>ATP</name>
        <dbReference type="ChEBI" id="CHEBI:30616"/>
    </ligand>
</feature>
<feature type="binding site" evidence="7">
    <location>
        <begin position="137"/>
        <end position="141"/>
    </location>
    <ligand>
        <name>ATP</name>
        <dbReference type="ChEBI" id="CHEBI:30616"/>
    </ligand>
</feature>
<dbReference type="GO" id="GO:0046314">
    <property type="term" value="P:phosphocreatine biosynthetic process"/>
    <property type="evidence" value="ECO:0007669"/>
    <property type="project" value="InterPro"/>
</dbReference>
<dbReference type="PANTHER" id="PTHR11547">
    <property type="entry name" value="ARGININE OR CREATINE KINASE"/>
    <property type="match status" value="1"/>
</dbReference>
<proteinExistence type="inferred from homology"/>
<evidence type="ECO:0000313" key="12">
    <source>
        <dbReference type="EMBL" id="CAI3999784.1"/>
    </source>
</evidence>
<evidence type="ECO:0000313" key="13">
    <source>
        <dbReference type="EMBL" id="CAL1153159.1"/>
    </source>
</evidence>
<evidence type="ECO:0000256" key="9">
    <source>
        <dbReference type="SAM" id="MobiDB-lite"/>
    </source>
</evidence>
<feature type="region of interest" description="Disordered" evidence="9">
    <location>
        <begin position="476"/>
        <end position="504"/>
    </location>
</feature>
<feature type="binding site" evidence="7">
    <location>
        <begin position="304"/>
        <end position="308"/>
    </location>
    <ligand>
        <name>ATP</name>
        <dbReference type="ChEBI" id="CHEBI:30616"/>
    </ligand>
</feature>
<evidence type="ECO:0000256" key="8">
    <source>
        <dbReference type="SAM" id="Coils"/>
    </source>
</evidence>
<dbReference type="Proteomes" id="UP001152797">
    <property type="component" value="Unassembled WGS sequence"/>
</dbReference>
<evidence type="ECO:0000256" key="1">
    <source>
        <dbReference type="ARBA" id="ARBA00006798"/>
    </source>
</evidence>
<dbReference type="AlphaFoldDB" id="A0A9P1G3N2"/>
<sequence>MPVEIPFDQFPGLGTDEYPGFPADGCPPLPDLSRHCSVCADVLKAHPEIYEQLKDSKTSKGVTLARCIKTGIDNKGHPVLKSLGAVAGDAESYDIFAPLFDRLIERRHGKVPSESSKRGRRTLTTESAEPFGGYVISCKVSASRNIEEFPFPPAATRQDREEVEQIIVQSAAAMEGQYYPLAGSRSYPSKPGGMSMDEEKMLADDHLLFYHPDAPAVLSTGAGRHWPHGRGVFVNERRTLTLWINEEEHLKATSQQTGGNVQAAYVELTDVLAHVSSKLPTGFARSRRLGYLTSNPANLGTALRVSVLVKIPLLKHCKAELHEWCAARNLVEKGAISESGDRMADLVEVSNRDKLMISEEETVNQLVEGIAQLVRTERLMEQGIPVAEALARGPPPRGDLTPVDPETASWDAAGSTLRDIFSSAVDTSCGPPVDIAPLDTMQRLAGALMIASEMSSLEDAAAILQQEKAAVKIQALQRGRSERKLAEEGRGQSKAEGSRQEAQGDSWKLRLMLAELLASAAEDGSLQRALDEVFVEPEMADDEKAVLRLQLESSLDRGGLAKAIAESSGANPPRVAEHDEDAATIIAEQDGPQSVEVDDNEPLKLRLAHQLLAADMEGSLDASFVWLRDSYLKGLRQNAAIELEAACKDGLLESVLSSRQAQQAATQEALRSKAADALTIALQDGSLESALSSRATKGKEENQGSDSLEALRCKVACRLESALNDGSLQAALRDGLNRRQQTKKQDLDRVPSSETKLSQPQQSSGEDVDELRRKAAKLLAASCANGAIEAALSSQAEKKQEALRHEVAKRLENACEDGTLEAAIRSVAEANVEAVRKKIAFRMEQSASDGSLSAALAATGSRSIAGATVGSMSAQSLGNLDDSDELRNKVGQQLSEAFLDGSLEAALEASTESGNQADTATAATAATATGDLDNLKSILADSLSTAFVDGSLEAALEATKEPREKCIEPIEPYDYEARVAKPVRPPSAQARSSAVALLQVMSSYDRRIGKLLECIQASEQEILNRTQQMAMLQVQVEEAQSDLRSLDQAWERQLLALEREQVRDAQLQEEKKRLTDSLEVEKLKQKHAAVDLDDIGYTSRSELASPPSRQGPYSPATTPWSWRSQP</sequence>
<dbReference type="InterPro" id="IPR036802">
    <property type="entry name" value="ATP-guanido_PTrfase_N_sf"/>
</dbReference>
<feature type="region of interest" description="Disordered" evidence="9">
    <location>
        <begin position="735"/>
        <end position="770"/>
    </location>
</feature>
<evidence type="ECO:0000256" key="4">
    <source>
        <dbReference type="ARBA" id="ARBA00022777"/>
    </source>
</evidence>
<keyword evidence="15" id="KW-1185">Reference proteome</keyword>
<dbReference type="OrthoDB" id="430219at2759"/>
<evidence type="ECO:0000256" key="2">
    <source>
        <dbReference type="ARBA" id="ARBA00022679"/>
    </source>
</evidence>
<comment type="caution">
    <text evidence="7">Lacks conserved residue(s) required for the propagation of feature annotation.</text>
</comment>
<feature type="compositionally biased region" description="Polar residues" evidence="9">
    <location>
        <begin position="1115"/>
        <end position="1126"/>
    </location>
</feature>
<dbReference type="Gene3D" id="3.30.590.10">
    <property type="entry name" value="Glutamine synthetase/guanido kinase, catalytic domain"/>
    <property type="match status" value="1"/>
</dbReference>
<feature type="region of interest" description="Disordered" evidence="9">
    <location>
        <begin position="1095"/>
        <end position="1126"/>
    </location>
</feature>
<keyword evidence="8" id="KW-0175">Coiled coil</keyword>
<evidence type="ECO:0000259" key="10">
    <source>
        <dbReference type="PROSITE" id="PS51509"/>
    </source>
</evidence>
<feature type="coiled-coil region" evidence="8">
    <location>
        <begin position="1029"/>
        <end position="1077"/>
    </location>
</feature>
<comment type="similarity">
    <text evidence="1 6">Belongs to the ATP:guanido phosphotransferase family.</text>
</comment>
<evidence type="ECO:0000256" key="3">
    <source>
        <dbReference type="ARBA" id="ARBA00022741"/>
    </source>
</evidence>
<keyword evidence="3 7" id="KW-0547">Nucleotide-binding</keyword>
<dbReference type="EMBL" id="CAMXCT020002678">
    <property type="protein sequence ID" value="CAL1153159.1"/>
    <property type="molecule type" value="Genomic_DNA"/>
</dbReference>
<dbReference type="InterPro" id="IPR014746">
    <property type="entry name" value="Gln_synth/guanido_kin_cat_dom"/>
</dbReference>
<keyword evidence="2 7" id="KW-0808">Transferase</keyword>
<dbReference type="GO" id="GO:0005524">
    <property type="term" value="F:ATP binding"/>
    <property type="evidence" value="ECO:0007669"/>
    <property type="project" value="UniProtKB-UniRule"/>
</dbReference>
<organism evidence="12">
    <name type="scientific">Cladocopium goreaui</name>
    <dbReference type="NCBI Taxonomy" id="2562237"/>
    <lineage>
        <taxon>Eukaryota</taxon>
        <taxon>Sar</taxon>
        <taxon>Alveolata</taxon>
        <taxon>Dinophyceae</taxon>
        <taxon>Suessiales</taxon>
        <taxon>Symbiodiniaceae</taxon>
        <taxon>Cladocopium</taxon>
    </lineage>
</organism>
<dbReference type="PROSITE" id="PS50096">
    <property type="entry name" value="IQ"/>
    <property type="match status" value="1"/>
</dbReference>
<feature type="domain" description="Phosphagen kinase N-terminal" evidence="10">
    <location>
        <begin position="20"/>
        <end position="109"/>
    </location>
</feature>
<dbReference type="Pfam" id="PF02807">
    <property type="entry name" value="ATP-gua_PtransN"/>
    <property type="match status" value="1"/>
</dbReference>
<evidence type="ECO:0000313" key="15">
    <source>
        <dbReference type="Proteomes" id="UP001152797"/>
    </source>
</evidence>
<evidence type="ECO:0000256" key="6">
    <source>
        <dbReference type="PROSITE-ProRule" id="PRU00842"/>
    </source>
</evidence>
<dbReference type="EMBL" id="CAMXCT010002678">
    <property type="protein sequence ID" value="CAI3999784.1"/>
    <property type="molecule type" value="Genomic_DNA"/>
</dbReference>